<dbReference type="KEGG" id="airr:138321456"/>
<dbReference type="InterPro" id="IPR011029">
    <property type="entry name" value="DEATH-like_dom_sf"/>
</dbReference>
<dbReference type="GeneID" id="138321456"/>
<dbReference type="InterPro" id="IPR035897">
    <property type="entry name" value="Toll_tir_struct_dom_sf"/>
</dbReference>
<dbReference type="GO" id="GO:0045087">
    <property type="term" value="P:innate immune response"/>
    <property type="evidence" value="ECO:0007669"/>
    <property type="project" value="UniProtKB-KW"/>
</dbReference>
<keyword evidence="5" id="KW-0395">Inflammatory response</keyword>
<dbReference type="RefSeq" id="XP_069121265.1">
    <property type="nucleotide sequence ID" value="XM_069265164.1"/>
</dbReference>
<dbReference type="GO" id="GO:0005737">
    <property type="term" value="C:cytoplasm"/>
    <property type="evidence" value="ECO:0007669"/>
    <property type="project" value="UniProtKB-SubCell"/>
</dbReference>
<evidence type="ECO:0000256" key="4">
    <source>
        <dbReference type="ARBA" id="ARBA00022859"/>
    </source>
</evidence>
<comment type="subcellular location">
    <subcellularLocation>
        <location evidence="1">Cytoplasm</location>
    </subcellularLocation>
</comment>
<feature type="region of interest" description="Disordered" evidence="6">
    <location>
        <begin position="135"/>
        <end position="160"/>
    </location>
</feature>
<dbReference type="AlphaFoldDB" id="A0A2R3SK12"/>
<feature type="domain" description="Death" evidence="7">
    <location>
        <begin position="52"/>
        <end position="117"/>
    </location>
</feature>
<evidence type="ECO:0000259" key="7">
    <source>
        <dbReference type="PROSITE" id="PS50017"/>
    </source>
</evidence>
<dbReference type="InterPro" id="IPR000157">
    <property type="entry name" value="TIR_dom"/>
</dbReference>
<dbReference type="PROSITE" id="PS50017">
    <property type="entry name" value="DEATH_DOMAIN"/>
    <property type="match status" value="1"/>
</dbReference>
<evidence type="ECO:0000313" key="9">
    <source>
        <dbReference type="EMBL" id="AVP74318.1"/>
    </source>
</evidence>
<sequence length="370" mass="42961">MTTEEEMKDIEQLIESMKDVHIRALNTGCRRKIAMFLDVDGCFITDAEMFNDWYGYAELLNFTQPEIENLKRNKSPTQEMLHLWTTRIDPKPTVGNLIGFLNQLERFDVIQDCRNMIKRDVEKWKKNEATVKNIFNDPTFRDPTSNPGSPPRGKETDTVKDVESADEIYYDCFVIYNPEAQDQLEFVKDMCNILEGPEHNFRLFVPWRDDLVGTATHSVSAAIIEKKCRRCAVILSKSFYNSPAADFQLKFAHALSPGARQKRVIPIMIEKVETPNILNFVSPAPFYNPGIRQWQWPRVAATIKSELLPDRETWEPEVDAWNIALDTSDKTKRELWGITIATQVYPEEDIIKIANPEEQRRKQKEKKGRK</sequence>
<dbReference type="InterPro" id="IPR034249">
    <property type="entry name" value="MyD88_Death"/>
</dbReference>
<dbReference type="Gene3D" id="1.10.533.10">
    <property type="entry name" value="Death Domain, Fas"/>
    <property type="match status" value="1"/>
</dbReference>
<proteinExistence type="evidence at transcript level"/>
<feature type="domain" description="TIR" evidence="8">
    <location>
        <begin position="168"/>
        <end position="307"/>
    </location>
</feature>
<dbReference type="PANTHER" id="PTHR15079:SF3">
    <property type="entry name" value="MYELOID DIFFERENTIATION PRIMARY RESPONSE PROTEIN MYD88"/>
    <property type="match status" value="1"/>
</dbReference>
<accession>A0A2R3SK12</accession>
<evidence type="ECO:0000256" key="6">
    <source>
        <dbReference type="SAM" id="MobiDB-lite"/>
    </source>
</evidence>
<dbReference type="EMBL" id="MF326517">
    <property type="protein sequence ID" value="AVP74318.1"/>
    <property type="molecule type" value="mRNA"/>
</dbReference>
<dbReference type="Pfam" id="PF00531">
    <property type="entry name" value="Death"/>
    <property type="match status" value="1"/>
</dbReference>
<protein>
    <submittedName>
        <fullName evidence="9">Myeloid differentiation factor 88 2</fullName>
    </submittedName>
</protein>
<dbReference type="InterPro" id="IPR017281">
    <property type="entry name" value="Myelin_different_resp_MyD88"/>
</dbReference>
<reference evidence="9" key="1">
    <citation type="submission" date="2017-06" db="EMBL/GenBank/DDBJ databases">
        <title>MyD88-dependent Toll-like receptor signaling pathway in Argopecten irradians.</title>
        <authorList>
            <person name="Wang M.Q."/>
        </authorList>
    </citation>
    <scope>NUCLEOTIDE SEQUENCE</scope>
</reference>
<dbReference type="GO" id="GO:0043123">
    <property type="term" value="P:positive regulation of canonical NF-kappaB signal transduction"/>
    <property type="evidence" value="ECO:0007669"/>
    <property type="project" value="InterPro"/>
</dbReference>
<evidence type="ECO:0000256" key="3">
    <source>
        <dbReference type="ARBA" id="ARBA00022588"/>
    </source>
</evidence>
<dbReference type="InterPro" id="IPR000488">
    <property type="entry name" value="Death_dom"/>
</dbReference>
<dbReference type="Gene3D" id="3.40.50.10140">
    <property type="entry name" value="Toll/interleukin-1 receptor homology (TIR) domain"/>
    <property type="match status" value="1"/>
</dbReference>
<dbReference type="PROSITE" id="PS50104">
    <property type="entry name" value="TIR"/>
    <property type="match status" value="1"/>
</dbReference>
<dbReference type="GO" id="GO:0070976">
    <property type="term" value="F:TIR domain binding"/>
    <property type="evidence" value="ECO:0007669"/>
    <property type="project" value="InterPro"/>
</dbReference>
<name>A0A2R3SK12_ARGIR</name>
<evidence type="ECO:0000256" key="1">
    <source>
        <dbReference type="ARBA" id="ARBA00004496"/>
    </source>
</evidence>
<keyword evidence="4" id="KW-0391">Immunity</keyword>
<evidence type="ECO:0000259" key="8">
    <source>
        <dbReference type="PROSITE" id="PS50104"/>
    </source>
</evidence>
<keyword evidence="3" id="KW-0399">Innate immunity</keyword>
<dbReference type="GO" id="GO:0002755">
    <property type="term" value="P:MyD88-dependent toll-like receptor signaling pathway"/>
    <property type="evidence" value="ECO:0007669"/>
    <property type="project" value="InterPro"/>
</dbReference>
<keyword evidence="2" id="KW-0963">Cytoplasm</keyword>
<organism evidence="9">
    <name type="scientific">Argopecten irradians</name>
    <name type="common">Bay scallop</name>
    <name type="synonym">Aequipecten irradians</name>
    <dbReference type="NCBI Taxonomy" id="31199"/>
    <lineage>
        <taxon>Eukaryota</taxon>
        <taxon>Metazoa</taxon>
        <taxon>Spiralia</taxon>
        <taxon>Lophotrochozoa</taxon>
        <taxon>Mollusca</taxon>
        <taxon>Bivalvia</taxon>
        <taxon>Autobranchia</taxon>
        <taxon>Pteriomorphia</taxon>
        <taxon>Pectinida</taxon>
        <taxon>Pectinoidea</taxon>
        <taxon>Pectinidae</taxon>
        <taxon>Argopecten</taxon>
    </lineage>
</organism>
<dbReference type="CDD" id="cd08312">
    <property type="entry name" value="Death_MyD88"/>
    <property type="match status" value="1"/>
</dbReference>
<dbReference type="SUPFAM" id="SSF47986">
    <property type="entry name" value="DEATH domain"/>
    <property type="match status" value="1"/>
</dbReference>
<dbReference type="SUPFAM" id="SSF52200">
    <property type="entry name" value="Toll/Interleukin receptor TIR domain"/>
    <property type="match status" value="1"/>
</dbReference>
<evidence type="ECO:0000256" key="5">
    <source>
        <dbReference type="ARBA" id="ARBA00023198"/>
    </source>
</evidence>
<evidence type="ECO:0000256" key="2">
    <source>
        <dbReference type="ARBA" id="ARBA00022490"/>
    </source>
</evidence>
<dbReference type="PANTHER" id="PTHR15079">
    <property type="entry name" value="MYD88"/>
    <property type="match status" value="1"/>
</dbReference>